<reference evidence="2" key="1">
    <citation type="submission" date="2023-12" db="EMBL/GenBank/DDBJ databases">
        <title>Fervidustalea candida gen. nov., sp. nov., a novel member of the family Paenibacillaceae isolated from a geothermal area.</title>
        <authorList>
            <person name="Li W.-J."/>
            <person name="Jiao J.-Y."/>
            <person name="Chen Y."/>
        </authorList>
    </citation>
    <scope>NUCLEOTIDE SEQUENCE</scope>
    <source>
        <strain evidence="2">SYSU GA230002</strain>
    </source>
</reference>
<dbReference type="PANTHER" id="PTHR43682:SF1">
    <property type="entry name" value="LACTATE UTILIZATION PROTEIN C"/>
    <property type="match status" value="1"/>
</dbReference>
<evidence type="ECO:0000259" key="1">
    <source>
        <dbReference type="Pfam" id="PF02589"/>
    </source>
</evidence>
<proteinExistence type="predicted"/>
<name>A0ABU5ZG83_9BACL</name>
<keyword evidence="3" id="KW-1185">Reference proteome</keyword>
<evidence type="ECO:0000313" key="2">
    <source>
        <dbReference type="EMBL" id="MEB3101504.1"/>
    </source>
</evidence>
<protein>
    <submittedName>
        <fullName evidence="2">Lactate utilization protein</fullName>
    </submittedName>
</protein>
<dbReference type="InterPro" id="IPR024185">
    <property type="entry name" value="FTHF_cligase-like_sf"/>
</dbReference>
<gene>
    <name evidence="2" type="ORF">VF724_07485</name>
</gene>
<organism evidence="2 3">
    <name type="scientific">Ferviditalea candida</name>
    <dbReference type="NCBI Taxonomy" id="3108399"/>
    <lineage>
        <taxon>Bacteria</taxon>
        <taxon>Bacillati</taxon>
        <taxon>Bacillota</taxon>
        <taxon>Bacilli</taxon>
        <taxon>Bacillales</taxon>
        <taxon>Paenibacillaceae</taxon>
        <taxon>Ferviditalea</taxon>
    </lineage>
</organism>
<feature type="domain" description="LUD" evidence="1">
    <location>
        <begin position="50"/>
        <end position="228"/>
    </location>
</feature>
<dbReference type="InterPro" id="IPR037171">
    <property type="entry name" value="NagB/RpiA_transferase-like"/>
</dbReference>
<dbReference type="EMBL" id="JAYJLD010000008">
    <property type="protein sequence ID" value="MEB3101504.1"/>
    <property type="molecule type" value="Genomic_DNA"/>
</dbReference>
<dbReference type="Gene3D" id="3.40.50.10420">
    <property type="entry name" value="NagB/RpiA/CoA transferase-like"/>
    <property type="match status" value="1"/>
</dbReference>
<dbReference type="RefSeq" id="WP_371753622.1">
    <property type="nucleotide sequence ID" value="NZ_JAYJLD010000008.1"/>
</dbReference>
<evidence type="ECO:0000313" key="3">
    <source>
        <dbReference type="Proteomes" id="UP001310386"/>
    </source>
</evidence>
<dbReference type="PANTHER" id="PTHR43682">
    <property type="entry name" value="LACTATE UTILIZATION PROTEIN C"/>
    <property type="match status" value="1"/>
</dbReference>
<accession>A0ABU5ZG83</accession>
<dbReference type="Pfam" id="PF02589">
    <property type="entry name" value="LUD_dom"/>
    <property type="match status" value="1"/>
</dbReference>
<dbReference type="SUPFAM" id="SSF100950">
    <property type="entry name" value="NagB/RpiA/CoA transferase-like"/>
    <property type="match status" value="1"/>
</dbReference>
<sequence length="229" mass="25245">MIDFSKQQQFINNISQRLGRPFPSAPPAHPFKGAPDYWKSFDLPLEERIALLMENWRKSGGEARRFADLTSARAFIAEVSRSMKARYFVRYDHEMLNELALEALLPDGTEMTVWNPLKLEQLKRKAAEADIGIIVADYAVAYTGSVVVASSETKGRSVSLLPAAVMMIVPAEVIRTRLGEVMEQISAMPGESMPAGIHFISGPSRSADIENDLTIGVHGPGIVYLLIIG</sequence>
<dbReference type="InterPro" id="IPR003741">
    <property type="entry name" value="LUD_dom"/>
</dbReference>
<dbReference type="Proteomes" id="UP001310386">
    <property type="component" value="Unassembled WGS sequence"/>
</dbReference>
<comment type="caution">
    <text evidence="2">The sequence shown here is derived from an EMBL/GenBank/DDBJ whole genome shotgun (WGS) entry which is preliminary data.</text>
</comment>